<accession>A0A0F8ZMB9</accession>
<protein>
    <submittedName>
        <fullName evidence="1">Uncharacterized protein</fullName>
    </submittedName>
</protein>
<reference evidence="1" key="1">
    <citation type="journal article" date="2015" name="Nature">
        <title>Complex archaea that bridge the gap between prokaryotes and eukaryotes.</title>
        <authorList>
            <person name="Spang A."/>
            <person name="Saw J.H."/>
            <person name="Jorgensen S.L."/>
            <person name="Zaremba-Niedzwiedzka K."/>
            <person name="Martijn J."/>
            <person name="Lind A.E."/>
            <person name="van Eijk R."/>
            <person name="Schleper C."/>
            <person name="Guy L."/>
            <person name="Ettema T.J."/>
        </authorList>
    </citation>
    <scope>NUCLEOTIDE SEQUENCE</scope>
</reference>
<organism evidence="1">
    <name type="scientific">marine sediment metagenome</name>
    <dbReference type="NCBI Taxonomy" id="412755"/>
    <lineage>
        <taxon>unclassified sequences</taxon>
        <taxon>metagenomes</taxon>
        <taxon>ecological metagenomes</taxon>
    </lineage>
</organism>
<sequence>LDSLLKAYDPEVIEKIKKSKPEAYLKFYAQLVPRDLDINHSGNINISVIDYAEGDE</sequence>
<proteinExistence type="predicted"/>
<gene>
    <name evidence="1" type="ORF">LCGC14_2756100</name>
</gene>
<dbReference type="AlphaFoldDB" id="A0A0F8ZMB9"/>
<name>A0A0F8ZMB9_9ZZZZ</name>
<feature type="non-terminal residue" evidence="1">
    <location>
        <position position="1"/>
    </location>
</feature>
<comment type="caution">
    <text evidence="1">The sequence shown here is derived from an EMBL/GenBank/DDBJ whole genome shotgun (WGS) entry which is preliminary data.</text>
</comment>
<dbReference type="EMBL" id="LAZR01050531">
    <property type="protein sequence ID" value="KKK87150.1"/>
    <property type="molecule type" value="Genomic_DNA"/>
</dbReference>
<evidence type="ECO:0000313" key="1">
    <source>
        <dbReference type="EMBL" id="KKK87150.1"/>
    </source>
</evidence>